<dbReference type="Proteomes" id="UP000541857">
    <property type="component" value="Unassembled WGS sequence"/>
</dbReference>
<comment type="caution">
    <text evidence="1">The sequence shown here is derived from an EMBL/GenBank/DDBJ whole genome shotgun (WGS) entry which is preliminary data.</text>
</comment>
<evidence type="ECO:0000313" key="2">
    <source>
        <dbReference type="Proteomes" id="UP000541857"/>
    </source>
</evidence>
<sequence length="49" mass="5464">MTTYKGKIRIEGLGTAVDVSATASNASAAKKIIENQYKVKQWVKQMSRY</sequence>
<name>A0A7W2M2E9_9FLAO</name>
<protein>
    <submittedName>
        <fullName evidence="1">Uncharacterized protein</fullName>
    </submittedName>
</protein>
<gene>
    <name evidence="1" type="ORF">H3Z82_01790</name>
</gene>
<evidence type="ECO:0000313" key="1">
    <source>
        <dbReference type="EMBL" id="MBA6151455.1"/>
    </source>
</evidence>
<dbReference type="EMBL" id="JACGLT010000001">
    <property type="protein sequence ID" value="MBA6151455.1"/>
    <property type="molecule type" value="Genomic_DNA"/>
</dbReference>
<dbReference type="AlphaFoldDB" id="A0A7W2M2E9"/>
<accession>A0A7W2M2E9</accession>
<proteinExistence type="predicted"/>
<reference evidence="1 2" key="1">
    <citation type="submission" date="2020-07" db="EMBL/GenBank/DDBJ databases">
        <title>Bacterium isolated from marine sediment.</title>
        <authorList>
            <person name="Shang D."/>
        </authorList>
    </citation>
    <scope>NUCLEOTIDE SEQUENCE [LARGE SCALE GENOMIC DNA]</scope>
    <source>
        <strain evidence="1 2">F6074</strain>
    </source>
</reference>
<organism evidence="1 2">
    <name type="scientific">Gelidibacter maritimus</name>
    <dbReference type="NCBI Taxonomy" id="2761487"/>
    <lineage>
        <taxon>Bacteria</taxon>
        <taxon>Pseudomonadati</taxon>
        <taxon>Bacteroidota</taxon>
        <taxon>Flavobacteriia</taxon>
        <taxon>Flavobacteriales</taxon>
        <taxon>Flavobacteriaceae</taxon>
        <taxon>Gelidibacter</taxon>
    </lineage>
</organism>
<keyword evidence="2" id="KW-1185">Reference proteome</keyword>
<dbReference type="RefSeq" id="WP_182202162.1">
    <property type="nucleotide sequence ID" value="NZ_JACGLT010000001.1"/>
</dbReference>